<dbReference type="PROSITE" id="PS50048">
    <property type="entry name" value="ZN2_CY6_FUNGAL_2"/>
    <property type="match status" value="1"/>
</dbReference>
<evidence type="ECO:0000313" key="3">
    <source>
        <dbReference type="EMBL" id="KAF2748463.1"/>
    </source>
</evidence>
<dbReference type="AlphaFoldDB" id="A0A6A6VE22"/>
<sequence>MTRLGKCDICRSRKVKCDEIKPVCGACVKKNRPCAYSYGQTTDDVYNAGTSTPTQPDSATPRAQDPARCFSTDHQGRLQVTSTRKAGKGHGAFHVLTLMSRSKKGERSRQAAAQDIQQEALSRASLSPSSLDYNALGARLHHIFGLHTPNSDARSFHGTWTEAVLRRLGSSALLDSAAEYALKTVEAYRSPTFSAERAALFSRSRALQSLRERVERYHGEPSHDLVLAAKLHQFAEVYMDVGKYATHCLGLSELLKMGAAVGLDEEYHFSLVHNTYFDEAAEAFLTGRPSIYDTTHYLSLTDPLTFRPGPLRLFETQMESVATMHCLVQLPRLACFIRRSLTKPGDIHTLKLALSLAKHLWALDPSSIIDLLVQTSATVIPTPPAPEIEDIVPCTFAYDSLQAMLVCTRYWSLHIHLCALIQTMWNHFPDECTDSSLPSPDVVQNDEIQAATYIIQSLPFATSFSDSIPLVPLRVLAPLALSVGSWYRLLRRHTNELASLSLGSDRYGDVAKKVEKANRMEECVIEKCNQIHEWWGVGRAERDRFEALIPLMAGAEIPNWMPNRVSWEKARALMVMQGTYVCGSAVEDGVG</sequence>
<dbReference type="GO" id="GO:0000981">
    <property type="term" value="F:DNA-binding transcription factor activity, RNA polymerase II-specific"/>
    <property type="evidence" value="ECO:0007669"/>
    <property type="project" value="InterPro"/>
</dbReference>
<reference evidence="3" key="1">
    <citation type="journal article" date="2020" name="Stud. Mycol.">
        <title>101 Dothideomycetes genomes: a test case for predicting lifestyles and emergence of pathogens.</title>
        <authorList>
            <person name="Haridas S."/>
            <person name="Albert R."/>
            <person name="Binder M."/>
            <person name="Bloem J."/>
            <person name="Labutti K."/>
            <person name="Salamov A."/>
            <person name="Andreopoulos B."/>
            <person name="Baker S."/>
            <person name="Barry K."/>
            <person name="Bills G."/>
            <person name="Bluhm B."/>
            <person name="Cannon C."/>
            <person name="Castanera R."/>
            <person name="Culley D."/>
            <person name="Daum C."/>
            <person name="Ezra D."/>
            <person name="Gonzalez J."/>
            <person name="Henrissat B."/>
            <person name="Kuo A."/>
            <person name="Liang C."/>
            <person name="Lipzen A."/>
            <person name="Lutzoni F."/>
            <person name="Magnuson J."/>
            <person name="Mondo S."/>
            <person name="Nolan M."/>
            <person name="Ohm R."/>
            <person name="Pangilinan J."/>
            <person name="Park H.-J."/>
            <person name="Ramirez L."/>
            <person name="Alfaro M."/>
            <person name="Sun H."/>
            <person name="Tritt A."/>
            <person name="Yoshinaga Y."/>
            <person name="Zwiers L.-H."/>
            <person name="Turgeon B."/>
            <person name="Goodwin S."/>
            <person name="Spatafora J."/>
            <person name="Crous P."/>
            <person name="Grigoriev I."/>
        </authorList>
    </citation>
    <scope>NUCLEOTIDE SEQUENCE</scope>
    <source>
        <strain evidence="3">CBS 119925</strain>
    </source>
</reference>
<organism evidence="3 4">
    <name type="scientific">Sporormia fimetaria CBS 119925</name>
    <dbReference type="NCBI Taxonomy" id="1340428"/>
    <lineage>
        <taxon>Eukaryota</taxon>
        <taxon>Fungi</taxon>
        <taxon>Dikarya</taxon>
        <taxon>Ascomycota</taxon>
        <taxon>Pezizomycotina</taxon>
        <taxon>Dothideomycetes</taxon>
        <taxon>Pleosporomycetidae</taxon>
        <taxon>Pleosporales</taxon>
        <taxon>Sporormiaceae</taxon>
        <taxon>Sporormia</taxon>
    </lineage>
</organism>
<dbReference type="GO" id="GO:0008270">
    <property type="term" value="F:zinc ion binding"/>
    <property type="evidence" value="ECO:0007669"/>
    <property type="project" value="InterPro"/>
</dbReference>
<dbReference type="InterPro" id="IPR053178">
    <property type="entry name" value="Osmoadaptation_assoc"/>
</dbReference>
<gene>
    <name evidence="3" type="ORF">M011DRAFT_466857</name>
</gene>
<protein>
    <recommendedName>
        <fullName evidence="2">Zn(2)-C6 fungal-type domain-containing protein</fullName>
    </recommendedName>
</protein>
<proteinExistence type="predicted"/>
<dbReference type="Pfam" id="PF00172">
    <property type="entry name" value="Zn_clus"/>
    <property type="match status" value="1"/>
</dbReference>
<dbReference type="PANTHER" id="PTHR38111">
    <property type="entry name" value="ZN(2)-C6 FUNGAL-TYPE DOMAIN-CONTAINING PROTEIN-RELATED"/>
    <property type="match status" value="1"/>
</dbReference>
<evidence type="ECO:0000313" key="4">
    <source>
        <dbReference type="Proteomes" id="UP000799440"/>
    </source>
</evidence>
<evidence type="ECO:0000256" key="1">
    <source>
        <dbReference type="ARBA" id="ARBA00023242"/>
    </source>
</evidence>
<dbReference type="OrthoDB" id="5126878at2759"/>
<dbReference type="SUPFAM" id="SSF57701">
    <property type="entry name" value="Zn2/Cys6 DNA-binding domain"/>
    <property type="match status" value="1"/>
</dbReference>
<dbReference type="PANTHER" id="PTHR38111:SF2">
    <property type="entry name" value="FINGER DOMAIN PROTEIN, PUTATIVE (AFU_ORTHOLOGUE AFUA_1G01560)-RELATED"/>
    <property type="match status" value="1"/>
</dbReference>
<name>A0A6A6VE22_9PLEO</name>
<dbReference type="Gene3D" id="4.10.240.10">
    <property type="entry name" value="Zn(2)-C6 fungal-type DNA-binding domain"/>
    <property type="match status" value="1"/>
</dbReference>
<dbReference type="SMART" id="SM00066">
    <property type="entry name" value="GAL4"/>
    <property type="match status" value="1"/>
</dbReference>
<dbReference type="InterPro" id="IPR001138">
    <property type="entry name" value="Zn2Cys6_DnaBD"/>
</dbReference>
<accession>A0A6A6VE22</accession>
<dbReference type="CDD" id="cd00067">
    <property type="entry name" value="GAL4"/>
    <property type="match status" value="1"/>
</dbReference>
<dbReference type="InterPro" id="IPR036864">
    <property type="entry name" value="Zn2-C6_fun-type_DNA-bd_sf"/>
</dbReference>
<dbReference type="EMBL" id="MU006569">
    <property type="protein sequence ID" value="KAF2748463.1"/>
    <property type="molecule type" value="Genomic_DNA"/>
</dbReference>
<keyword evidence="4" id="KW-1185">Reference proteome</keyword>
<feature type="domain" description="Zn(2)-C6 fungal-type" evidence="2">
    <location>
        <begin position="6"/>
        <end position="36"/>
    </location>
</feature>
<evidence type="ECO:0000259" key="2">
    <source>
        <dbReference type="PROSITE" id="PS50048"/>
    </source>
</evidence>
<keyword evidence="1" id="KW-0539">Nucleus</keyword>
<dbReference type="Proteomes" id="UP000799440">
    <property type="component" value="Unassembled WGS sequence"/>
</dbReference>